<sequence>MNSTRARRGGRPFSRHTLDLWLRSPRGRRLLELEEQEVRRVLPDVFGRHVLQIGSWGHGGQLLAASETLHSAVLGTISGFGAQAITEPESLPVLSKSVDAVLLPHTLEFARSPQSVLREANRILTDRGRLMALGFNPWSGWGIRKAMGMRYRAFPQGARFHGVGQMCDWLELLDLEMVEVRRFGVGFPWLEPRSDGDPFDIGTLAHPLAEAYLLIAKKRVIPINRIGRAQRAQIKPLIGVPASEARSTTTNYENDQA</sequence>
<reference evidence="2 3" key="1">
    <citation type="submission" date="2018-04" db="EMBL/GenBank/DDBJ databases">
        <title>Novel species isolated from glacier.</title>
        <authorList>
            <person name="Liu Q."/>
            <person name="Xin Y.-H."/>
        </authorList>
    </citation>
    <scope>NUCLEOTIDE SEQUENCE [LARGE SCALE GENOMIC DNA]</scope>
    <source>
        <strain evidence="2 3">GT1R17</strain>
    </source>
</reference>
<dbReference type="Pfam" id="PF08241">
    <property type="entry name" value="Methyltransf_11"/>
    <property type="match status" value="1"/>
</dbReference>
<evidence type="ECO:0000313" key="3">
    <source>
        <dbReference type="Proteomes" id="UP000244248"/>
    </source>
</evidence>
<comment type="caution">
    <text evidence="2">The sequence shown here is derived from an EMBL/GenBank/DDBJ whole genome shotgun (WGS) entry which is preliminary data.</text>
</comment>
<dbReference type="GO" id="GO:0008757">
    <property type="term" value="F:S-adenosylmethionine-dependent methyltransferase activity"/>
    <property type="evidence" value="ECO:0007669"/>
    <property type="project" value="InterPro"/>
</dbReference>
<name>A0A2T5MEJ9_9GAMM</name>
<dbReference type="Gene3D" id="3.40.50.150">
    <property type="entry name" value="Vaccinia Virus protein VP39"/>
    <property type="match status" value="1"/>
</dbReference>
<dbReference type="InterPro" id="IPR029063">
    <property type="entry name" value="SAM-dependent_MTases_sf"/>
</dbReference>
<evidence type="ECO:0000313" key="2">
    <source>
        <dbReference type="EMBL" id="PTU31010.1"/>
    </source>
</evidence>
<dbReference type="EMBL" id="QANS01000004">
    <property type="protein sequence ID" value="PTU31010.1"/>
    <property type="molecule type" value="Genomic_DNA"/>
</dbReference>
<keyword evidence="2" id="KW-0489">Methyltransferase</keyword>
<protein>
    <submittedName>
        <fullName evidence="2">SAM-dependent methyltransferase</fullName>
    </submittedName>
</protein>
<dbReference type="AlphaFoldDB" id="A0A2T5MEJ9"/>
<proteinExistence type="predicted"/>
<feature type="domain" description="Methyltransferase type 11" evidence="1">
    <location>
        <begin position="88"/>
        <end position="131"/>
    </location>
</feature>
<accession>A0A2T5MEJ9</accession>
<dbReference type="RefSeq" id="WP_107940594.1">
    <property type="nucleotide sequence ID" value="NZ_QANS01000004.1"/>
</dbReference>
<dbReference type="Proteomes" id="UP000244248">
    <property type="component" value="Unassembled WGS sequence"/>
</dbReference>
<keyword evidence="2" id="KW-0808">Transferase</keyword>
<organism evidence="2 3">
    <name type="scientific">Stenotrophobium rhamnosiphilum</name>
    <dbReference type="NCBI Taxonomy" id="2029166"/>
    <lineage>
        <taxon>Bacteria</taxon>
        <taxon>Pseudomonadati</taxon>
        <taxon>Pseudomonadota</taxon>
        <taxon>Gammaproteobacteria</taxon>
        <taxon>Nevskiales</taxon>
        <taxon>Nevskiaceae</taxon>
        <taxon>Stenotrophobium</taxon>
    </lineage>
</organism>
<dbReference type="GO" id="GO:0032259">
    <property type="term" value="P:methylation"/>
    <property type="evidence" value="ECO:0007669"/>
    <property type="project" value="UniProtKB-KW"/>
</dbReference>
<gene>
    <name evidence="2" type="ORF">CJD38_11960</name>
</gene>
<dbReference type="SUPFAM" id="SSF53335">
    <property type="entry name" value="S-adenosyl-L-methionine-dependent methyltransferases"/>
    <property type="match status" value="1"/>
</dbReference>
<dbReference type="InterPro" id="IPR013216">
    <property type="entry name" value="Methyltransf_11"/>
</dbReference>
<dbReference type="OrthoDB" id="6191410at2"/>
<keyword evidence="3" id="KW-1185">Reference proteome</keyword>
<evidence type="ECO:0000259" key="1">
    <source>
        <dbReference type="Pfam" id="PF08241"/>
    </source>
</evidence>